<evidence type="ECO:0000313" key="2">
    <source>
        <dbReference type="Proteomes" id="UP000196536"/>
    </source>
</evidence>
<name>A0A1Z9YXN2_9GAMM</name>
<dbReference type="Gene3D" id="3.40.50.300">
    <property type="entry name" value="P-loop containing nucleotide triphosphate hydrolases"/>
    <property type="match status" value="1"/>
</dbReference>
<gene>
    <name evidence="1" type="ORF">CAP51_09655</name>
</gene>
<dbReference type="EMBL" id="NEXX01000003">
    <property type="protein sequence ID" value="OUY06952.1"/>
    <property type="molecule type" value="Genomic_DNA"/>
</dbReference>
<organism evidence="1 2">
    <name type="scientific">Acinetobacter populi</name>
    <dbReference type="NCBI Taxonomy" id="1582270"/>
    <lineage>
        <taxon>Bacteria</taxon>
        <taxon>Pseudomonadati</taxon>
        <taxon>Pseudomonadota</taxon>
        <taxon>Gammaproteobacteria</taxon>
        <taxon>Moraxellales</taxon>
        <taxon>Moraxellaceae</taxon>
        <taxon>Acinetobacter</taxon>
    </lineage>
</organism>
<comment type="caution">
    <text evidence="1">The sequence shown here is derived from an EMBL/GenBank/DDBJ whole genome shotgun (WGS) entry which is preliminary data.</text>
</comment>
<protein>
    <recommendedName>
        <fullName evidence="3">Kinase</fullName>
    </recommendedName>
</protein>
<dbReference type="AlphaFoldDB" id="A0A1Z9YXN2"/>
<proteinExistence type="predicted"/>
<evidence type="ECO:0008006" key="3">
    <source>
        <dbReference type="Google" id="ProtNLM"/>
    </source>
</evidence>
<keyword evidence="2" id="KW-1185">Reference proteome</keyword>
<accession>A0A1Z9YXN2</accession>
<dbReference type="InterPro" id="IPR027417">
    <property type="entry name" value="P-loop_NTPase"/>
</dbReference>
<evidence type="ECO:0000313" key="1">
    <source>
        <dbReference type="EMBL" id="OUY06952.1"/>
    </source>
</evidence>
<dbReference type="Proteomes" id="UP000196536">
    <property type="component" value="Unassembled WGS sequence"/>
</dbReference>
<sequence length="159" mass="18302">MNFHINPDHYLQTAQGRIFSEASNRLAWQKCYADLQHYLSSSSAIRCIYLLVGAQGSGKTSWVKHKMQVQTDCIFFDAILVKKSERMPILQYAQQFDIPCVAVCLMTPLQQCLERNRQRPTDEIVNTAALRNVYHAYEQPTLDEGFTDILFITPELNVQ</sequence>
<dbReference type="OrthoDB" id="8913805at2"/>
<dbReference type="Pfam" id="PF13671">
    <property type="entry name" value="AAA_33"/>
    <property type="match status" value="1"/>
</dbReference>
<dbReference type="RefSeq" id="WP_087620555.1">
    <property type="nucleotide sequence ID" value="NZ_NEXX01000003.1"/>
</dbReference>
<reference evidence="1 2" key="1">
    <citation type="submission" date="2017-05" db="EMBL/GenBank/DDBJ databases">
        <title>Acinetobacter populi ANC 5415 (= PBJ7), whole genome shotgun sequencing project.</title>
        <authorList>
            <person name="Nemec A."/>
            <person name="Radolfova-Krizova L."/>
        </authorList>
    </citation>
    <scope>NUCLEOTIDE SEQUENCE [LARGE SCALE GENOMIC DNA]</scope>
    <source>
        <strain evidence="1 2">PBJ7</strain>
    </source>
</reference>
<dbReference type="SUPFAM" id="SSF52540">
    <property type="entry name" value="P-loop containing nucleoside triphosphate hydrolases"/>
    <property type="match status" value="1"/>
</dbReference>